<evidence type="ECO:0000256" key="4">
    <source>
        <dbReference type="ARBA" id="ARBA00022989"/>
    </source>
</evidence>
<dbReference type="InterPro" id="IPR050250">
    <property type="entry name" value="Macrolide_Exporter_MacB"/>
</dbReference>
<keyword evidence="11" id="KW-1185">Reference proteome</keyword>
<evidence type="ECO:0000256" key="5">
    <source>
        <dbReference type="ARBA" id="ARBA00023136"/>
    </source>
</evidence>
<evidence type="ECO:0000313" key="10">
    <source>
        <dbReference type="EMBL" id="RFS83319.1"/>
    </source>
</evidence>
<feature type="domain" description="MacB-like periplasmic core" evidence="9">
    <location>
        <begin position="21"/>
        <end position="238"/>
    </location>
</feature>
<keyword evidence="3 7" id="KW-0812">Transmembrane</keyword>
<protein>
    <submittedName>
        <fullName evidence="10">ABC transporter permease</fullName>
    </submittedName>
</protein>
<comment type="subcellular location">
    <subcellularLocation>
        <location evidence="1">Cell membrane</location>
        <topology evidence="1">Multi-pass membrane protein</topology>
    </subcellularLocation>
</comment>
<feature type="domain" description="ABC3 transporter permease C-terminal" evidence="8">
    <location>
        <begin position="275"/>
        <end position="388"/>
    </location>
</feature>
<sequence>MRFVESFRVAADALRVNRLRSALTMFGVVVGVAAVVVLVAIGTGARDLVRSEIEGLGSNIIFVAPGEFALGSAPSISRMRLDDVGYLGRVTGDEEGIAVGLSSGETVRAGREETFANVVGTNDHYNNVFDRPLRRGRYLSRTDVETRRRVVVLGAGTARRLFGDVDPVGRQISVAGGTRFRVVGVLSEIGSTFGQARDSEVHVPVTTAQRLFGVNRVDFIAVRAPSKDDVPRLQRDIVDALESRYRGEKFSAITQTQLLGTIGTVLGALTGVLAAIAAISLLVGGVGVSNIMLVGVRERTREIGLRKALGARQRDILAQFLVESVLLTTLGGVAGIVLGVAGALTISALSPVPAAITWWSPAVAFAVSAGVGVFFGVVPARRAGRLDPVIALRAE</sequence>
<dbReference type="InterPro" id="IPR025857">
    <property type="entry name" value="MacB_PCD"/>
</dbReference>
<dbReference type="Proteomes" id="UP000262882">
    <property type="component" value="Unassembled WGS sequence"/>
</dbReference>
<dbReference type="PANTHER" id="PTHR30572:SF4">
    <property type="entry name" value="ABC TRANSPORTER PERMEASE YTRF"/>
    <property type="match status" value="1"/>
</dbReference>
<gene>
    <name evidence="10" type="ORF">D0T12_19835</name>
</gene>
<feature type="transmembrane region" description="Helical" evidence="7">
    <location>
        <begin position="265"/>
        <end position="296"/>
    </location>
</feature>
<dbReference type="PANTHER" id="PTHR30572">
    <property type="entry name" value="MEMBRANE COMPONENT OF TRANSPORTER-RELATED"/>
    <property type="match status" value="1"/>
</dbReference>
<organism evidence="10 11">
    <name type="scientific">Actinomadura spongiicola</name>
    <dbReference type="NCBI Taxonomy" id="2303421"/>
    <lineage>
        <taxon>Bacteria</taxon>
        <taxon>Bacillati</taxon>
        <taxon>Actinomycetota</taxon>
        <taxon>Actinomycetes</taxon>
        <taxon>Streptosporangiales</taxon>
        <taxon>Thermomonosporaceae</taxon>
        <taxon>Actinomadura</taxon>
    </lineage>
</organism>
<keyword evidence="4 7" id="KW-1133">Transmembrane helix</keyword>
<comment type="similarity">
    <text evidence="6">Belongs to the ABC-4 integral membrane protein family.</text>
</comment>
<dbReference type="GO" id="GO:0005886">
    <property type="term" value="C:plasma membrane"/>
    <property type="evidence" value="ECO:0007669"/>
    <property type="project" value="UniProtKB-SubCell"/>
</dbReference>
<evidence type="ECO:0000256" key="3">
    <source>
        <dbReference type="ARBA" id="ARBA00022692"/>
    </source>
</evidence>
<keyword evidence="2" id="KW-1003">Cell membrane</keyword>
<evidence type="ECO:0000256" key="6">
    <source>
        <dbReference type="ARBA" id="ARBA00038076"/>
    </source>
</evidence>
<dbReference type="GO" id="GO:0022857">
    <property type="term" value="F:transmembrane transporter activity"/>
    <property type="evidence" value="ECO:0007669"/>
    <property type="project" value="TreeGrafter"/>
</dbReference>
<evidence type="ECO:0000313" key="11">
    <source>
        <dbReference type="Proteomes" id="UP000262882"/>
    </source>
</evidence>
<accession>A0A372GDW6</accession>
<name>A0A372GDW6_9ACTN</name>
<feature type="transmembrane region" description="Helical" evidence="7">
    <location>
        <begin position="317"/>
        <end position="346"/>
    </location>
</feature>
<dbReference type="OrthoDB" id="9780560at2"/>
<evidence type="ECO:0000256" key="7">
    <source>
        <dbReference type="SAM" id="Phobius"/>
    </source>
</evidence>
<feature type="transmembrane region" description="Helical" evidence="7">
    <location>
        <begin position="358"/>
        <end position="378"/>
    </location>
</feature>
<evidence type="ECO:0000259" key="8">
    <source>
        <dbReference type="Pfam" id="PF02687"/>
    </source>
</evidence>
<evidence type="ECO:0000259" key="9">
    <source>
        <dbReference type="Pfam" id="PF12704"/>
    </source>
</evidence>
<dbReference type="AlphaFoldDB" id="A0A372GDW6"/>
<dbReference type="Pfam" id="PF12704">
    <property type="entry name" value="MacB_PCD"/>
    <property type="match status" value="1"/>
</dbReference>
<dbReference type="RefSeq" id="WP_117401151.1">
    <property type="nucleotide sequence ID" value="NZ_QVNQ01000006.1"/>
</dbReference>
<dbReference type="InterPro" id="IPR003838">
    <property type="entry name" value="ABC3_permease_C"/>
</dbReference>
<keyword evidence="5 7" id="KW-0472">Membrane</keyword>
<dbReference type="Pfam" id="PF02687">
    <property type="entry name" value="FtsX"/>
    <property type="match status" value="1"/>
</dbReference>
<comment type="caution">
    <text evidence="10">The sequence shown here is derived from an EMBL/GenBank/DDBJ whole genome shotgun (WGS) entry which is preliminary data.</text>
</comment>
<reference evidence="10 11" key="1">
    <citation type="submission" date="2018-08" db="EMBL/GenBank/DDBJ databases">
        <title>Actinomadura spongicola sp. nov., isolated from marine sponge Leucetta chagosensis.</title>
        <authorList>
            <person name="Li L."/>
            <person name="Lin H.W."/>
        </authorList>
    </citation>
    <scope>NUCLEOTIDE SEQUENCE [LARGE SCALE GENOMIC DNA]</scope>
    <source>
        <strain evidence="10 11">LHW52907</strain>
    </source>
</reference>
<evidence type="ECO:0000256" key="1">
    <source>
        <dbReference type="ARBA" id="ARBA00004651"/>
    </source>
</evidence>
<evidence type="ECO:0000256" key="2">
    <source>
        <dbReference type="ARBA" id="ARBA00022475"/>
    </source>
</evidence>
<proteinExistence type="inferred from homology"/>
<dbReference type="EMBL" id="QVNQ01000006">
    <property type="protein sequence ID" value="RFS83319.1"/>
    <property type="molecule type" value="Genomic_DNA"/>
</dbReference>
<feature type="transmembrane region" description="Helical" evidence="7">
    <location>
        <begin position="21"/>
        <end position="41"/>
    </location>
</feature>